<organism evidence="2 3">
    <name type="scientific">Paenibacillus chitinolyticus</name>
    <dbReference type="NCBI Taxonomy" id="79263"/>
    <lineage>
        <taxon>Bacteria</taxon>
        <taxon>Bacillati</taxon>
        <taxon>Bacillota</taxon>
        <taxon>Bacilli</taxon>
        <taxon>Bacillales</taxon>
        <taxon>Paenibacillaceae</taxon>
        <taxon>Paenibacillus</taxon>
    </lineage>
</organism>
<dbReference type="Proteomes" id="UP001527202">
    <property type="component" value="Unassembled WGS sequence"/>
</dbReference>
<dbReference type="RefSeq" id="WP_129112451.1">
    <property type="nucleotide sequence ID" value="NZ_CP026520.1"/>
</dbReference>
<reference evidence="2 3" key="1">
    <citation type="submission" date="2022-05" db="EMBL/GenBank/DDBJ databases">
        <title>Genome Sequencing of Bee-Associated Microbes.</title>
        <authorList>
            <person name="Dunlap C."/>
        </authorList>
    </citation>
    <scope>NUCLEOTIDE SEQUENCE [LARGE SCALE GENOMIC DNA]</scope>
    <source>
        <strain evidence="2 3">NRRL B-23120</strain>
    </source>
</reference>
<sequence>MGTVRFRQHEDKAGRRVPVGFGLAGMDATLASPSGRLRLWPGGSRSVRAAFNPARCPGLAALGWTNAVPGSSRLDRRPTPQLAARANAAPVGGLRVRPGPPRRGPMHCAPRAGRDAETNRTAAQTKRTGGEHTSGPSINWRA</sequence>
<gene>
    <name evidence="2" type="ORF">M5X16_02525</name>
</gene>
<evidence type="ECO:0000313" key="3">
    <source>
        <dbReference type="Proteomes" id="UP001527202"/>
    </source>
</evidence>
<proteinExistence type="predicted"/>
<feature type="region of interest" description="Disordered" evidence="1">
    <location>
        <begin position="66"/>
        <end position="142"/>
    </location>
</feature>
<dbReference type="EMBL" id="JAMDMJ010000002">
    <property type="protein sequence ID" value="MCY9594645.1"/>
    <property type="molecule type" value="Genomic_DNA"/>
</dbReference>
<name>A0ABT4F848_9BACL</name>
<evidence type="ECO:0000313" key="2">
    <source>
        <dbReference type="EMBL" id="MCY9594645.1"/>
    </source>
</evidence>
<keyword evidence="3" id="KW-1185">Reference proteome</keyword>
<protein>
    <submittedName>
        <fullName evidence="2">Uncharacterized protein</fullName>
    </submittedName>
</protein>
<evidence type="ECO:0000256" key="1">
    <source>
        <dbReference type="SAM" id="MobiDB-lite"/>
    </source>
</evidence>
<dbReference type="GeneID" id="95373972"/>
<accession>A0ABT4F848</accession>
<comment type="caution">
    <text evidence="2">The sequence shown here is derived from an EMBL/GenBank/DDBJ whole genome shotgun (WGS) entry which is preliminary data.</text>
</comment>